<sequence length="948" mass="102387">MSLSTVALVVVTVLTVASFAVTFERLNRVANMASVSITGWAYSEFVRQASDVRVQVARQAAPDDLAVALAILQSKALIATDEVFTDRLDAPSRRALMSAARDVQGLDVAALGTPPGLATLERALVNAQTAYRGAVTVLGRQRSAIAADLRAAEWTLSVLALVLALTSVATVRHRLRDVDVALRAEVTRRRETEAARAQLEQTAAELRLAKRELQQERDSAVQVMGAMGEGLYVTDAHGRFEYVNPILAQTVGQDTAALIGQPVAGILNVPALDSAQAPRVTLEHALPLPGGRSMPTQLTLVARSGGGQIAVLTDLTETRRAEARLRDLYDVTSLPQDDLSVTVQRLLEVGQEAFGRAAGAYLQWPEGTVTPTAQVNVGPGAEPELYRCAAQVRALGVPCRHEGTMAVPVVAGGGLHGVLIFKRPPDAPPFSDVDDDFLKLLGQWLEQAVERRHAYDLLRRSEERTMAVIRSSLDAIITSDERGVITEFNPAAERIFGVPRGDAVGRPLTALIIPEGMQQAHEQGMARMRAGGVSRILGQRLELRARRGTGEEFPVELSVVRLPTDPPVYAGFIRDITQRRAAETRLRERTTQLDSIFTVSPDGFVTFGAAGRVVDVNPAFLALTGTALDDVLGLDLPDFERLLRERSDAARPGVAGMPDALQLARPERRVIKRATRPMRAANGDLLGQVMYFRDITHEAEVSAMKSQFMSTAAHELRTPMTSIYGFTELLLTRRLDEATTRDLLETIHRQAGRLIGLLGELLDLARIEARAGQDFDISAQPLRPLIEGAADAFTPAGHRHRLHVQVPATLPPVPLDPAKFHQALGNLISNAFKYTPGGGSVTIRAALDPQDPGHARILVEDHGIGMTPEHARRAFERFYRADDSGSIPGTGLGLSLVQEIMHGHGGDVTLHSVPGQGTTVILTFPLAPPAPRESTHDGTAHPPAHPDR</sequence>
<protein>
    <recommendedName>
        <fullName evidence="3">histidine kinase</fullName>
        <ecNumber evidence="3">2.7.13.3</ecNumber>
    </recommendedName>
</protein>
<dbReference type="InterPro" id="IPR036890">
    <property type="entry name" value="HATPase_C_sf"/>
</dbReference>
<feature type="coiled-coil region" evidence="13">
    <location>
        <begin position="189"/>
        <end position="223"/>
    </location>
</feature>
<accession>A0ABV7ZAL5</accession>
<dbReference type="Proteomes" id="UP001595803">
    <property type="component" value="Unassembled WGS sequence"/>
</dbReference>
<evidence type="ECO:0000256" key="4">
    <source>
        <dbReference type="ARBA" id="ARBA00022553"/>
    </source>
</evidence>
<evidence type="ECO:0000259" key="16">
    <source>
        <dbReference type="PROSITE" id="PS50112"/>
    </source>
</evidence>
<feature type="domain" description="PAC" evidence="17">
    <location>
        <begin position="539"/>
        <end position="588"/>
    </location>
</feature>
<feature type="domain" description="PAS" evidence="16">
    <location>
        <begin position="589"/>
        <end position="633"/>
    </location>
</feature>
<dbReference type="InterPro" id="IPR000014">
    <property type="entry name" value="PAS"/>
</dbReference>
<evidence type="ECO:0000256" key="13">
    <source>
        <dbReference type="SAM" id="Coils"/>
    </source>
</evidence>
<evidence type="ECO:0000256" key="8">
    <source>
        <dbReference type="ARBA" id="ARBA00022777"/>
    </source>
</evidence>
<feature type="compositionally biased region" description="Basic and acidic residues" evidence="14">
    <location>
        <begin position="933"/>
        <end position="948"/>
    </location>
</feature>
<dbReference type="InterPro" id="IPR050351">
    <property type="entry name" value="BphY/WalK/GraS-like"/>
</dbReference>
<keyword evidence="4" id="KW-0597">Phosphoprotein</keyword>
<dbReference type="SUPFAM" id="SSF47384">
    <property type="entry name" value="Homodimeric domain of signal transducing histidine kinase"/>
    <property type="match status" value="1"/>
</dbReference>
<keyword evidence="8" id="KW-0418">Kinase</keyword>
<proteinExistence type="predicted"/>
<dbReference type="InterPro" id="IPR005467">
    <property type="entry name" value="His_kinase_dom"/>
</dbReference>
<reference evidence="19" key="1">
    <citation type="journal article" date="2019" name="Int. J. Syst. Evol. Microbiol.">
        <title>The Global Catalogue of Microorganisms (GCM) 10K type strain sequencing project: providing services to taxonomists for standard genome sequencing and annotation.</title>
        <authorList>
            <consortium name="The Broad Institute Genomics Platform"/>
            <consortium name="The Broad Institute Genome Sequencing Center for Infectious Disease"/>
            <person name="Wu L."/>
            <person name="Ma J."/>
        </authorList>
    </citation>
    <scope>NUCLEOTIDE SEQUENCE [LARGE SCALE GENOMIC DNA]</scope>
    <source>
        <strain evidence="19">CCTCC AB 2017081</strain>
    </source>
</reference>
<keyword evidence="10" id="KW-1133">Transmembrane helix</keyword>
<keyword evidence="11" id="KW-0902">Two-component regulatory system</keyword>
<dbReference type="Gene3D" id="1.10.287.130">
    <property type="match status" value="1"/>
</dbReference>
<dbReference type="SMART" id="SM00388">
    <property type="entry name" value="HisKA"/>
    <property type="match status" value="1"/>
</dbReference>
<dbReference type="PANTHER" id="PTHR42878">
    <property type="entry name" value="TWO-COMPONENT HISTIDINE KINASE"/>
    <property type="match status" value="1"/>
</dbReference>
<keyword evidence="12" id="KW-0472">Membrane</keyword>
<dbReference type="Pfam" id="PF00989">
    <property type="entry name" value="PAS"/>
    <property type="match status" value="1"/>
</dbReference>
<dbReference type="PROSITE" id="PS50109">
    <property type="entry name" value="HIS_KIN"/>
    <property type="match status" value="1"/>
</dbReference>
<gene>
    <name evidence="18" type="ORF">ACFOSB_14720</name>
</gene>
<keyword evidence="9" id="KW-0067">ATP-binding</keyword>
<keyword evidence="13" id="KW-0175">Coiled coil</keyword>
<feature type="domain" description="PAS" evidence="16">
    <location>
        <begin position="216"/>
        <end position="261"/>
    </location>
</feature>
<evidence type="ECO:0000256" key="7">
    <source>
        <dbReference type="ARBA" id="ARBA00022741"/>
    </source>
</evidence>
<evidence type="ECO:0000256" key="1">
    <source>
        <dbReference type="ARBA" id="ARBA00000085"/>
    </source>
</evidence>
<dbReference type="Pfam" id="PF02518">
    <property type="entry name" value="HATPase_c"/>
    <property type="match status" value="1"/>
</dbReference>
<dbReference type="Gene3D" id="3.30.450.40">
    <property type="match status" value="1"/>
</dbReference>
<feature type="domain" description="Histidine kinase" evidence="15">
    <location>
        <begin position="711"/>
        <end position="928"/>
    </location>
</feature>
<evidence type="ECO:0000256" key="14">
    <source>
        <dbReference type="SAM" id="MobiDB-lite"/>
    </source>
</evidence>
<evidence type="ECO:0000256" key="9">
    <source>
        <dbReference type="ARBA" id="ARBA00022840"/>
    </source>
</evidence>
<evidence type="ECO:0000256" key="12">
    <source>
        <dbReference type="ARBA" id="ARBA00023136"/>
    </source>
</evidence>
<dbReference type="Gene3D" id="3.30.565.10">
    <property type="entry name" value="Histidine kinase-like ATPase, C-terminal domain"/>
    <property type="match status" value="1"/>
</dbReference>
<dbReference type="CDD" id="cd00130">
    <property type="entry name" value="PAS"/>
    <property type="match status" value="3"/>
</dbReference>
<dbReference type="SUPFAM" id="SSF55781">
    <property type="entry name" value="GAF domain-like"/>
    <property type="match status" value="1"/>
</dbReference>
<evidence type="ECO:0000313" key="19">
    <source>
        <dbReference type="Proteomes" id="UP001595803"/>
    </source>
</evidence>
<dbReference type="InterPro" id="IPR013767">
    <property type="entry name" value="PAS_fold"/>
</dbReference>
<evidence type="ECO:0000256" key="5">
    <source>
        <dbReference type="ARBA" id="ARBA00022679"/>
    </source>
</evidence>
<dbReference type="CDD" id="cd00075">
    <property type="entry name" value="HATPase"/>
    <property type="match status" value="1"/>
</dbReference>
<evidence type="ECO:0000259" key="15">
    <source>
        <dbReference type="PROSITE" id="PS50109"/>
    </source>
</evidence>
<comment type="catalytic activity">
    <reaction evidence="1">
        <text>ATP + protein L-histidine = ADP + protein N-phospho-L-histidine.</text>
        <dbReference type="EC" id="2.7.13.3"/>
    </reaction>
</comment>
<dbReference type="EC" id="2.7.13.3" evidence="3"/>
<dbReference type="InterPro" id="IPR000700">
    <property type="entry name" value="PAS-assoc_C"/>
</dbReference>
<organism evidence="18 19">
    <name type="scientific">Deinococcus rufus</name>
    <dbReference type="NCBI Taxonomy" id="2136097"/>
    <lineage>
        <taxon>Bacteria</taxon>
        <taxon>Thermotogati</taxon>
        <taxon>Deinococcota</taxon>
        <taxon>Deinococci</taxon>
        <taxon>Deinococcales</taxon>
        <taxon>Deinococcaceae</taxon>
        <taxon>Deinococcus</taxon>
    </lineage>
</organism>
<dbReference type="InterPro" id="IPR004358">
    <property type="entry name" value="Sig_transdc_His_kin-like_C"/>
</dbReference>
<dbReference type="PROSITE" id="PS50113">
    <property type="entry name" value="PAC"/>
    <property type="match status" value="1"/>
</dbReference>
<dbReference type="SUPFAM" id="SSF55874">
    <property type="entry name" value="ATPase domain of HSP90 chaperone/DNA topoisomerase II/histidine kinase"/>
    <property type="match status" value="1"/>
</dbReference>
<dbReference type="Gene3D" id="3.30.450.20">
    <property type="entry name" value="PAS domain"/>
    <property type="match status" value="3"/>
</dbReference>
<feature type="domain" description="PAS" evidence="16">
    <location>
        <begin position="461"/>
        <end position="532"/>
    </location>
</feature>
<dbReference type="RefSeq" id="WP_380102474.1">
    <property type="nucleotide sequence ID" value="NZ_JBHRZG010000022.1"/>
</dbReference>
<dbReference type="SUPFAM" id="SSF55785">
    <property type="entry name" value="PYP-like sensor domain (PAS domain)"/>
    <property type="match status" value="3"/>
</dbReference>
<evidence type="ECO:0000256" key="2">
    <source>
        <dbReference type="ARBA" id="ARBA00004141"/>
    </source>
</evidence>
<dbReference type="SMART" id="SM00091">
    <property type="entry name" value="PAS"/>
    <property type="match status" value="3"/>
</dbReference>
<keyword evidence="6" id="KW-0812">Transmembrane</keyword>
<dbReference type="EMBL" id="JBHRZG010000022">
    <property type="protein sequence ID" value="MFC3834108.1"/>
    <property type="molecule type" value="Genomic_DNA"/>
</dbReference>
<dbReference type="PRINTS" id="PR00344">
    <property type="entry name" value="BCTRLSENSOR"/>
</dbReference>
<feature type="region of interest" description="Disordered" evidence="14">
    <location>
        <begin position="927"/>
        <end position="948"/>
    </location>
</feature>
<evidence type="ECO:0000256" key="10">
    <source>
        <dbReference type="ARBA" id="ARBA00022989"/>
    </source>
</evidence>
<comment type="caution">
    <text evidence="18">The sequence shown here is derived from an EMBL/GenBank/DDBJ whole genome shotgun (WGS) entry which is preliminary data.</text>
</comment>
<name>A0ABV7ZAL5_9DEIO</name>
<dbReference type="InterPro" id="IPR035965">
    <property type="entry name" value="PAS-like_dom_sf"/>
</dbReference>
<dbReference type="CDD" id="cd00082">
    <property type="entry name" value="HisKA"/>
    <property type="match status" value="1"/>
</dbReference>
<evidence type="ECO:0000259" key="17">
    <source>
        <dbReference type="PROSITE" id="PS50113"/>
    </source>
</evidence>
<dbReference type="InterPro" id="IPR003661">
    <property type="entry name" value="HisK_dim/P_dom"/>
</dbReference>
<dbReference type="InterPro" id="IPR013656">
    <property type="entry name" value="PAS_4"/>
</dbReference>
<dbReference type="InterPro" id="IPR003594">
    <property type="entry name" value="HATPase_dom"/>
</dbReference>
<dbReference type="PANTHER" id="PTHR42878:SF7">
    <property type="entry name" value="SENSOR HISTIDINE KINASE GLRK"/>
    <property type="match status" value="1"/>
</dbReference>
<dbReference type="Pfam" id="PF08448">
    <property type="entry name" value="PAS_4"/>
    <property type="match status" value="1"/>
</dbReference>
<keyword evidence="19" id="KW-1185">Reference proteome</keyword>
<dbReference type="InterPro" id="IPR029016">
    <property type="entry name" value="GAF-like_dom_sf"/>
</dbReference>
<dbReference type="PROSITE" id="PS50112">
    <property type="entry name" value="PAS"/>
    <property type="match status" value="3"/>
</dbReference>
<comment type="subcellular location">
    <subcellularLocation>
        <location evidence="2">Membrane</location>
        <topology evidence="2">Multi-pass membrane protein</topology>
    </subcellularLocation>
</comment>
<evidence type="ECO:0000256" key="6">
    <source>
        <dbReference type="ARBA" id="ARBA00022692"/>
    </source>
</evidence>
<dbReference type="InterPro" id="IPR036097">
    <property type="entry name" value="HisK_dim/P_sf"/>
</dbReference>
<keyword evidence="7" id="KW-0547">Nucleotide-binding</keyword>
<dbReference type="SMART" id="SM00387">
    <property type="entry name" value="HATPase_c"/>
    <property type="match status" value="1"/>
</dbReference>
<evidence type="ECO:0000256" key="3">
    <source>
        <dbReference type="ARBA" id="ARBA00012438"/>
    </source>
</evidence>
<evidence type="ECO:0000256" key="11">
    <source>
        <dbReference type="ARBA" id="ARBA00023012"/>
    </source>
</evidence>
<evidence type="ECO:0000313" key="18">
    <source>
        <dbReference type="EMBL" id="MFC3834108.1"/>
    </source>
</evidence>
<dbReference type="NCBIfam" id="TIGR00229">
    <property type="entry name" value="sensory_box"/>
    <property type="match status" value="2"/>
</dbReference>
<keyword evidence="5" id="KW-0808">Transferase</keyword>
<dbReference type="Pfam" id="PF00512">
    <property type="entry name" value="HisKA"/>
    <property type="match status" value="1"/>
</dbReference>